<evidence type="ECO:0000256" key="1">
    <source>
        <dbReference type="SAM" id="MobiDB-lite"/>
    </source>
</evidence>
<gene>
    <name evidence="3" type="ORF">RCL2_000543900</name>
    <name evidence="2" type="ORF">RclHR1_14620010</name>
</gene>
<reference evidence="2 4" key="1">
    <citation type="submission" date="2017-11" db="EMBL/GenBank/DDBJ databases">
        <title>The genome of Rhizophagus clarus HR1 reveals common genetic basis of auxotrophy among arbuscular mycorrhizal fungi.</title>
        <authorList>
            <person name="Kobayashi Y."/>
        </authorList>
    </citation>
    <scope>NUCLEOTIDE SEQUENCE [LARGE SCALE GENOMIC DNA]</scope>
    <source>
        <strain evidence="2 4">HR1</strain>
    </source>
</reference>
<reference evidence="3" key="2">
    <citation type="submission" date="2019-10" db="EMBL/GenBank/DDBJ databases">
        <title>Conservation and host-specific expression of non-tandemly repeated heterogenous ribosome RNA gene in arbuscular mycorrhizal fungi.</title>
        <authorList>
            <person name="Maeda T."/>
            <person name="Kobayashi Y."/>
            <person name="Nakagawa T."/>
            <person name="Ezawa T."/>
            <person name="Yamaguchi K."/>
            <person name="Bino T."/>
            <person name="Nishimoto Y."/>
            <person name="Shigenobu S."/>
            <person name="Kawaguchi M."/>
        </authorList>
    </citation>
    <scope>NUCLEOTIDE SEQUENCE</scope>
    <source>
        <strain evidence="3">HR1</strain>
    </source>
</reference>
<dbReference type="Proteomes" id="UP000615446">
    <property type="component" value="Unassembled WGS sequence"/>
</dbReference>
<dbReference type="OrthoDB" id="2331373at2759"/>
<organism evidence="2 4">
    <name type="scientific">Rhizophagus clarus</name>
    <dbReference type="NCBI Taxonomy" id="94130"/>
    <lineage>
        <taxon>Eukaryota</taxon>
        <taxon>Fungi</taxon>
        <taxon>Fungi incertae sedis</taxon>
        <taxon>Mucoromycota</taxon>
        <taxon>Glomeromycotina</taxon>
        <taxon>Glomeromycetes</taxon>
        <taxon>Glomerales</taxon>
        <taxon>Glomeraceae</taxon>
        <taxon>Rhizophagus</taxon>
    </lineage>
</organism>
<dbReference type="EMBL" id="BEXD01000516">
    <property type="protein sequence ID" value="GBB88110.1"/>
    <property type="molecule type" value="Genomic_DNA"/>
</dbReference>
<protein>
    <submittedName>
        <fullName evidence="3">Glycoside hydrolase family 20 protein</fullName>
    </submittedName>
</protein>
<keyword evidence="4" id="KW-1185">Reference proteome</keyword>
<dbReference type="AlphaFoldDB" id="A0A2Z6QD29"/>
<dbReference type="EMBL" id="BLAL01000034">
    <property type="protein sequence ID" value="GES78120.1"/>
    <property type="molecule type" value="Genomic_DNA"/>
</dbReference>
<name>A0A2Z6QD29_9GLOM</name>
<evidence type="ECO:0000313" key="2">
    <source>
        <dbReference type="EMBL" id="GBB88110.1"/>
    </source>
</evidence>
<dbReference type="GO" id="GO:0016787">
    <property type="term" value="F:hydrolase activity"/>
    <property type="evidence" value="ECO:0007669"/>
    <property type="project" value="UniProtKB-KW"/>
</dbReference>
<proteinExistence type="predicted"/>
<feature type="region of interest" description="Disordered" evidence="1">
    <location>
        <begin position="317"/>
        <end position="357"/>
    </location>
</feature>
<evidence type="ECO:0000313" key="3">
    <source>
        <dbReference type="EMBL" id="GES78120.1"/>
    </source>
</evidence>
<comment type="caution">
    <text evidence="2">The sequence shown here is derived from an EMBL/GenBank/DDBJ whole genome shotgun (WGS) entry which is preliminary data.</text>
</comment>
<evidence type="ECO:0000313" key="4">
    <source>
        <dbReference type="Proteomes" id="UP000247702"/>
    </source>
</evidence>
<dbReference type="Proteomes" id="UP000247702">
    <property type="component" value="Unassembled WGS sequence"/>
</dbReference>
<keyword evidence="3" id="KW-0378">Hydrolase</keyword>
<feature type="compositionally biased region" description="Basic and acidic residues" evidence="1">
    <location>
        <begin position="341"/>
        <end position="357"/>
    </location>
</feature>
<accession>A0A2Z6QD29</accession>
<sequence>MLLDGFRLEILVNNIPLPEVTEQVDPQKKILPSPSYTCNENSEIQHKSPVINFAAVHEFGERYAIRFSAPAFKCSNTSPIKVFLYVDGEYDYSYTDINPNKLVDTRTCFWSKNRDKIYFFKFDPTIWKGEADSYNSTKNYSFGGPGAVSVYFYRAKRVPWNVNPPPDYDVEPAVIPESKDTRSIKIATQYDVQSVPNPSITKFDTYLQEQGPPLAVLHLHYRPAAYLIARGHNIPNPRLSIQPSSLNGRNCISTPNHNNQMLDVKIKEEPIVIKEEPEDTSPTNRKRKIEIITISDDDDDDDINNNNQTTTVMMNLQQQPLSQRSTKRDTPPRPLNSFMIYRREYQKKIKEHDDNDE</sequence>